<dbReference type="PANTHER" id="PTHR12147:SF26">
    <property type="entry name" value="PEPTIDASE M28 DOMAIN-CONTAINING PROTEIN"/>
    <property type="match status" value="1"/>
</dbReference>
<evidence type="ECO:0000259" key="1">
    <source>
        <dbReference type="Pfam" id="PF04389"/>
    </source>
</evidence>
<keyword evidence="3" id="KW-1185">Reference proteome</keyword>
<dbReference type="SUPFAM" id="SSF53187">
    <property type="entry name" value="Zn-dependent exopeptidases"/>
    <property type="match status" value="1"/>
</dbReference>
<name>A0ABR6YHI6_9BURK</name>
<reference evidence="2 3" key="1">
    <citation type="submission" date="2020-08" db="EMBL/GenBank/DDBJ databases">
        <title>Novel species isolated from subtropical streams in China.</title>
        <authorList>
            <person name="Lu H."/>
        </authorList>
    </citation>
    <scope>NUCLEOTIDE SEQUENCE [LARGE SCALE GENOMIC DNA]</scope>
    <source>
        <strain evidence="2 3">LX15W</strain>
    </source>
</reference>
<dbReference type="Proteomes" id="UP000624279">
    <property type="component" value="Unassembled WGS sequence"/>
</dbReference>
<organism evidence="2 3">
    <name type="scientific">Undibacterium flavidum</name>
    <dbReference type="NCBI Taxonomy" id="2762297"/>
    <lineage>
        <taxon>Bacteria</taxon>
        <taxon>Pseudomonadati</taxon>
        <taxon>Pseudomonadota</taxon>
        <taxon>Betaproteobacteria</taxon>
        <taxon>Burkholderiales</taxon>
        <taxon>Oxalobacteraceae</taxon>
        <taxon>Undibacterium</taxon>
    </lineage>
</organism>
<dbReference type="Gene3D" id="3.40.630.10">
    <property type="entry name" value="Zn peptidases"/>
    <property type="match status" value="1"/>
</dbReference>
<dbReference type="InterPro" id="IPR045175">
    <property type="entry name" value="M28_fam"/>
</dbReference>
<protein>
    <submittedName>
        <fullName evidence="2">M20/M25/M40 family metallo-hydrolase</fullName>
    </submittedName>
</protein>
<gene>
    <name evidence="2" type="ORF">H8K55_20845</name>
</gene>
<dbReference type="Pfam" id="PF04389">
    <property type="entry name" value="Peptidase_M28"/>
    <property type="match status" value="1"/>
</dbReference>
<dbReference type="PANTHER" id="PTHR12147">
    <property type="entry name" value="METALLOPEPTIDASE M28 FAMILY MEMBER"/>
    <property type="match status" value="1"/>
</dbReference>
<feature type="domain" description="Peptidase M28" evidence="1">
    <location>
        <begin position="95"/>
        <end position="303"/>
    </location>
</feature>
<accession>A0ABR6YHI6</accession>
<dbReference type="InterPro" id="IPR007484">
    <property type="entry name" value="Peptidase_M28"/>
</dbReference>
<evidence type="ECO:0000313" key="2">
    <source>
        <dbReference type="EMBL" id="MBC3876050.1"/>
    </source>
</evidence>
<comment type="caution">
    <text evidence="2">The sequence shown here is derived from an EMBL/GenBank/DDBJ whole genome shotgun (WGS) entry which is preliminary data.</text>
</comment>
<sequence length="338" mass="36822">MQATLERISADSMRGHLNFLASDLLEGRATPSRGLDLAAEYIAAQFRVIGLEPAVNDSYFQTADWNVLKRDLPRRPGTPAPAADTEPQPPVIVRNVIGVLRGSDPVLKDSYILVTAHYDHIGMKPNAEGDKIFNGANDDASGTVSVIELAKAFAEMKVRPKRSIVFMTFFGEERGLVGSRYYGKNPVFPIEKTVAGINIEQVGRTDDSEGPQVASVAVTGFDFSDVGAIIKQAGDKTGIKVWKHAKNSDDYFGRSDNQAIADQGVPAHTISVAYAFPDYHGLGDEANKIDYDNMAKVNRAVAVAIEQIANSKDAPKWDEKNPKAAKYVEAWKQRNAGK</sequence>
<evidence type="ECO:0000313" key="3">
    <source>
        <dbReference type="Proteomes" id="UP000624279"/>
    </source>
</evidence>
<dbReference type="EMBL" id="JACOGA010000031">
    <property type="protein sequence ID" value="MBC3876050.1"/>
    <property type="molecule type" value="Genomic_DNA"/>
</dbReference>
<proteinExistence type="predicted"/>